<comment type="caution">
    <text evidence="11">The sequence shown here is derived from an EMBL/GenBank/DDBJ whole genome shotgun (WGS) entry which is preliminary data.</text>
</comment>
<feature type="domain" description="ABC transmembrane type-1" evidence="10">
    <location>
        <begin position="12"/>
        <end position="289"/>
    </location>
</feature>
<evidence type="ECO:0000256" key="3">
    <source>
        <dbReference type="ARBA" id="ARBA00022741"/>
    </source>
</evidence>
<evidence type="ECO:0000256" key="7">
    <source>
        <dbReference type="SAM" id="MobiDB-lite"/>
    </source>
</evidence>
<gene>
    <name evidence="11" type="ORF">CKO45_29435</name>
</gene>
<feature type="transmembrane region" description="Helical" evidence="8">
    <location>
        <begin position="148"/>
        <end position="168"/>
    </location>
</feature>
<keyword evidence="2 8" id="KW-0812">Transmembrane</keyword>
<evidence type="ECO:0000256" key="1">
    <source>
        <dbReference type="ARBA" id="ARBA00004651"/>
    </source>
</evidence>
<sequence length="554" mass="55690">AAARRDLWLGGALALLLTAGIVSGALVVPLFDMHVLDRVLGSRSRDSLLALVLACLAGLALLAAVAALRALVLARVAERVVRRLSRALMARGLRAAVGGDLRGGGQALADLQALRAFLAGPGAAAPLDLALGPLLLALLFLLHPALGWYGLAAACALLALALLTDGAARPRLAQAQERMERAIGGTAGLLRDETVRDGLGMGPAIAARWRAGQGAALDAMATASCRGEGWAGAARLLRGLLQAGAVTLAALLVLRHEATPGAVLGANLLLAMLLAPLDSVLAQWRAVAGARLAWDRVAAALARTEAGPPPQGAAPGGMDPSPGLMLEAIAIHPPGRQQAVLAGLSLSVAPGEMVLLTGPNGSGKSSLLRIAAGVLPPASGRAFAAGLAAPAAAWAGRIGWLPQRPQVMEGTVAETIARFGPATPEALVAAARAAGLHEAIGRLPRGYATAIGPLSRAFSGGEMQRLALARALFGDPPVLVLDEPDAGLDHAGEQVLAAALQAARARGAAILAVSHRAGLRGIADRVVELPPAGDQGPRDRSACGAAPGEGTDAG</sequence>
<dbReference type="Gene3D" id="3.40.50.300">
    <property type="entry name" value="P-loop containing nucleotide triphosphate hydrolases"/>
    <property type="match status" value="1"/>
</dbReference>
<dbReference type="PROSITE" id="PS50929">
    <property type="entry name" value="ABC_TM1F"/>
    <property type="match status" value="1"/>
</dbReference>
<evidence type="ECO:0000259" key="9">
    <source>
        <dbReference type="PROSITE" id="PS50893"/>
    </source>
</evidence>
<evidence type="ECO:0000259" key="10">
    <source>
        <dbReference type="PROSITE" id="PS50929"/>
    </source>
</evidence>
<dbReference type="InterPro" id="IPR003439">
    <property type="entry name" value="ABC_transporter-like_ATP-bd"/>
</dbReference>
<accession>A0ABS1D6W2</accession>
<evidence type="ECO:0000256" key="8">
    <source>
        <dbReference type="SAM" id="Phobius"/>
    </source>
</evidence>
<dbReference type="SMART" id="SM00382">
    <property type="entry name" value="AAA"/>
    <property type="match status" value="1"/>
</dbReference>
<keyword evidence="3" id="KW-0547">Nucleotide-binding</keyword>
<evidence type="ECO:0000313" key="12">
    <source>
        <dbReference type="Proteomes" id="UP000697995"/>
    </source>
</evidence>
<dbReference type="InterPro" id="IPR003593">
    <property type="entry name" value="AAA+_ATPase"/>
</dbReference>
<organism evidence="11 12">
    <name type="scientific">Paracraurococcus ruber</name>
    <dbReference type="NCBI Taxonomy" id="77675"/>
    <lineage>
        <taxon>Bacteria</taxon>
        <taxon>Pseudomonadati</taxon>
        <taxon>Pseudomonadota</taxon>
        <taxon>Alphaproteobacteria</taxon>
        <taxon>Acetobacterales</taxon>
        <taxon>Roseomonadaceae</taxon>
        <taxon>Paracraurococcus</taxon>
    </lineage>
</organism>
<dbReference type="Proteomes" id="UP000697995">
    <property type="component" value="Unassembled WGS sequence"/>
</dbReference>
<comment type="subcellular location">
    <subcellularLocation>
        <location evidence="1">Cell membrane</location>
        <topology evidence="1">Multi-pass membrane protein</topology>
    </subcellularLocation>
</comment>
<reference evidence="11 12" key="1">
    <citation type="journal article" date="2020" name="Microorganisms">
        <title>Osmotic Adaptation and Compatible Solute Biosynthesis of Phototrophic Bacteria as Revealed from Genome Analyses.</title>
        <authorList>
            <person name="Imhoff J.F."/>
            <person name="Rahn T."/>
            <person name="Kunzel S."/>
            <person name="Keller A."/>
            <person name="Neulinger S.C."/>
        </authorList>
    </citation>
    <scope>NUCLEOTIDE SEQUENCE [LARGE SCALE GENOMIC DNA]</scope>
    <source>
        <strain evidence="11 12">DSM 15382</strain>
    </source>
</reference>
<dbReference type="PROSITE" id="PS50893">
    <property type="entry name" value="ABC_TRANSPORTER_2"/>
    <property type="match status" value="1"/>
</dbReference>
<dbReference type="InterPro" id="IPR027417">
    <property type="entry name" value="P-loop_NTPase"/>
</dbReference>
<keyword evidence="6 8" id="KW-0472">Membrane</keyword>
<feature type="domain" description="ABC transporter" evidence="9">
    <location>
        <begin position="324"/>
        <end position="550"/>
    </location>
</feature>
<dbReference type="InterPro" id="IPR017871">
    <property type="entry name" value="ABC_transporter-like_CS"/>
</dbReference>
<feature type="transmembrane region" description="Helical" evidence="8">
    <location>
        <begin position="48"/>
        <end position="74"/>
    </location>
</feature>
<evidence type="ECO:0000256" key="4">
    <source>
        <dbReference type="ARBA" id="ARBA00022840"/>
    </source>
</evidence>
<keyword evidence="5 8" id="KW-1133">Transmembrane helix</keyword>
<dbReference type="SUPFAM" id="SSF90123">
    <property type="entry name" value="ABC transporter transmembrane region"/>
    <property type="match status" value="1"/>
</dbReference>
<dbReference type="InterPro" id="IPR011527">
    <property type="entry name" value="ABC1_TM_dom"/>
</dbReference>
<dbReference type="RefSeq" id="WP_200306678.1">
    <property type="nucleotide sequence ID" value="NZ_NRSG01000516.1"/>
</dbReference>
<dbReference type="Gene3D" id="1.20.1560.10">
    <property type="entry name" value="ABC transporter type 1, transmembrane domain"/>
    <property type="match status" value="1"/>
</dbReference>
<dbReference type="InterPro" id="IPR039421">
    <property type="entry name" value="Type_1_exporter"/>
</dbReference>
<dbReference type="EMBL" id="NRSG01000516">
    <property type="protein sequence ID" value="MBK1662311.1"/>
    <property type="molecule type" value="Genomic_DNA"/>
</dbReference>
<keyword evidence="4" id="KW-0067">ATP-binding</keyword>
<dbReference type="InterPro" id="IPR036640">
    <property type="entry name" value="ABC1_TM_sf"/>
</dbReference>
<dbReference type="PROSITE" id="PS00211">
    <property type="entry name" value="ABC_TRANSPORTER_1"/>
    <property type="match status" value="1"/>
</dbReference>
<dbReference type="SUPFAM" id="SSF52540">
    <property type="entry name" value="P-loop containing nucleoside triphosphate hydrolases"/>
    <property type="match status" value="1"/>
</dbReference>
<protein>
    <recommendedName>
        <fullName evidence="13">ATP-binding cassette domain-containing protein</fullName>
    </recommendedName>
</protein>
<evidence type="ECO:0000256" key="5">
    <source>
        <dbReference type="ARBA" id="ARBA00022989"/>
    </source>
</evidence>
<feature type="non-terminal residue" evidence="11">
    <location>
        <position position="1"/>
    </location>
</feature>
<proteinExistence type="predicted"/>
<evidence type="ECO:0008006" key="13">
    <source>
        <dbReference type="Google" id="ProtNLM"/>
    </source>
</evidence>
<evidence type="ECO:0000256" key="2">
    <source>
        <dbReference type="ARBA" id="ARBA00022692"/>
    </source>
</evidence>
<name>A0ABS1D6W2_9PROT</name>
<evidence type="ECO:0000256" key="6">
    <source>
        <dbReference type="ARBA" id="ARBA00023136"/>
    </source>
</evidence>
<dbReference type="PANTHER" id="PTHR24221:SF654">
    <property type="entry name" value="ATP-BINDING CASSETTE SUB-FAMILY B MEMBER 6"/>
    <property type="match status" value="1"/>
</dbReference>
<keyword evidence="12" id="KW-1185">Reference proteome</keyword>
<dbReference type="Pfam" id="PF00005">
    <property type="entry name" value="ABC_tran"/>
    <property type="match status" value="1"/>
</dbReference>
<dbReference type="PANTHER" id="PTHR24221">
    <property type="entry name" value="ATP-BINDING CASSETTE SUB-FAMILY B"/>
    <property type="match status" value="1"/>
</dbReference>
<evidence type="ECO:0000313" key="11">
    <source>
        <dbReference type="EMBL" id="MBK1662311.1"/>
    </source>
</evidence>
<feature type="region of interest" description="Disordered" evidence="7">
    <location>
        <begin position="530"/>
        <end position="554"/>
    </location>
</feature>